<dbReference type="GO" id="GO:0008168">
    <property type="term" value="F:methyltransferase activity"/>
    <property type="evidence" value="ECO:0007669"/>
    <property type="project" value="UniProtKB-KW"/>
</dbReference>
<name>A0ABW0KYG9_9BURK</name>
<dbReference type="CDD" id="cd02440">
    <property type="entry name" value="AdoMet_MTases"/>
    <property type="match status" value="1"/>
</dbReference>
<dbReference type="GO" id="GO:0032259">
    <property type="term" value="P:methylation"/>
    <property type="evidence" value="ECO:0007669"/>
    <property type="project" value="UniProtKB-KW"/>
</dbReference>
<dbReference type="PANTHER" id="PTHR43861">
    <property type="entry name" value="TRANS-ACONITATE 2-METHYLTRANSFERASE-RELATED"/>
    <property type="match status" value="1"/>
</dbReference>
<evidence type="ECO:0000313" key="4">
    <source>
        <dbReference type="EMBL" id="MFC5458434.1"/>
    </source>
</evidence>
<dbReference type="Proteomes" id="UP001596050">
    <property type="component" value="Unassembled WGS sequence"/>
</dbReference>
<proteinExistence type="predicted"/>
<evidence type="ECO:0000313" key="5">
    <source>
        <dbReference type="Proteomes" id="UP001596050"/>
    </source>
</evidence>
<accession>A0ABW0KYG9</accession>
<evidence type="ECO:0000256" key="1">
    <source>
        <dbReference type="ARBA" id="ARBA00022679"/>
    </source>
</evidence>
<dbReference type="Pfam" id="PF13847">
    <property type="entry name" value="Methyltransf_31"/>
    <property type="match status" value="1"/>
</dbReference>
<keyword evidence="4" id="KW-0489">Methyltransferase</keyword>
<keyword evidence="2" id="KW-0732">Signal</keyword>
<dbReference type="SUPFAM" id="SSF53335">
    <property type="entry name" value="S-adenosyl-L-methionine-dependent methyltransferases"/>
    <property type="match status" value="1"/>
</dbReference>
<dbReference type="RefSeq" id="WP_379779281.1">
    <property type="nucleotide sequence ID" value="NZ_JBHSMU010000003.1"/>
</dbReference>
<organism evidence="4 5">
    <name type="scientific">Massilia niabensis</name>
    <dbReference type="NCBI Taxonomy" id="544910"/>
    <lineage>
        <taxon>Bacteria</taxon>
        <taxon>Pseudomonadati</taxon>
        <taxon>Pseudomonadota</taxon>
        <taxon>Betaproteobacteria</taxon>
        <taxon>Burkholderiales</taxon>
        <taxon>Oxalobacteraceae</taxon>
        <taxon>Telluria group</taxon>
        <taxon>Massilia</taxon>
    </lineage>
</organism>
<keyword evidence="1 4" id="KW-0808">Transferase</keyword>
<feature type="signal peptide" evidence="2">
    <location>
        <begin position="1"/>
        <end position="40"/>
    </location>
</feature>
<comment type="caution">
    <text evidence="4">The sequence shown here is derived from an EMBL/GenBank/DDBJ whole genome shotgun (WGS) entry which is preliminary data.</text>
</comment>
<sequence>MLRTRTRSRNCRTSHTHRMLPILLACLSALALLSSASLDAAAQAVAADTRYERVVPSPDGIGKRHMGREIAGVMGWEGAQWLERESRAREERPELLLRELALAPGMTVADIGAGTGYYTWQLAKQVGPGGRVYAVDVQPEMISMLDSQMVKRGVRNVVSVLGSETTVKLPPASVDLAIMVDVYHELAYPAEVLDSIVNALKPGGRVVFVEYRAEDPAVAIKPLHKMSERQVRREATAHGLKWERSIESLPIQHAIVFRKP</sequence>
<dbReference type="Gene3D" id="3.40.50.150">
    <property type="entry name" value="Vaccinia Virus protein VP39"/>
    <property type="match status" value="1"/>
</dbReference>
<dbReference type="InterPro" id="IPR025714">
    <property type="entry name" value="Methyltranfer_dom"/>
</dbReference>
<dbReference type="EC" id="2.1.1.-" evidence="4"/>
<dbReference type="EMBL" id="JBHSMU010000003">
    <property type="protein sequence ID" value="MFC5458434.1"/>
    <property type="molecule type" value="Genomic_DNA"/>
</dbReference>
<dbReference type="InterPro" id="IPR029063">
    <property type="entry name" value="SAM-dependent_MTases_sf"/>
</dbReference>
<feature type="chain" id="PRO_5046399588" evidence="2">
    <location>
        <begin position="41"/>
        <end position="260"/>
    </location>
</feature>
<evidence type="ECO:0000259" key="3">
    <source>
        <dbReference type="Pfam" id="PF13847"/>
    </source>
</evidence>
<protein>
    <submittedName>
        <fullName evidence="4">Class I SAM-dependent methyltransferase</fullName>
        <ecNumber evidence="4">2.1.1.-</ecNumber>
    </submittedName>
</protein>
<feature type="domain" description="Methyltransferase" evidence="3">
    <location>
        <begin position="104"/>
        <end position="230"/>
    </location>
</feature>
<gene>
    <name evidence="4" type="ORF">ACFPN5_01260</name>
</gene>
<evidence type="ECO:0000256" key="2">
    <source>
        <dbReference type="SAM" id="SignalP"/>
    </source>
</evidence>
<dbReference type="PANTHER" id="PTHR43861:SF3">
    <property type="entry name" value="PUTATIVE (AFU_ORTHOLOGUE AFUA_2G14390)-RELATED"/>
    <property type="match status" value="1"/>
</dbReference>
<reference evidence="5" key="1">
    <citation type="journal article" date="2019" name="Int. J. Syst. Evol. Microbiol.">
        <title>The Global Catalogue of Microorganisms (GCM) 10K type strain sequencing project: providing services to taxonomists for standard genome sequencing and annotation.</title>
        <authorList>
            <consortium name="The Broad Institute Genomics Platform"/>
            <consortium name="The Broad Institute Genome Sequencing Center for Infectious Disease"/>
            <person name="Wu L."/>
            <person name="Ma J."/>
        </authorList>
    </citation>
    <scope>NUCLEOTIDE SEQUENCE [LARGE SCALE GENOMIC DNA]</scope>
    <source>
        <strain evidence="5">KACC 12649</strain>
    </source>
</reference>
<keyword evidence="5" id="KW-1185">Reference proteome</keyword>